<evidence type="ECO:0000313" key="8">
    <source>
        <dbReference type="Proteomes" id="UP001521181"/>
    </source>
</evidence>
<dbReference type="RefSeq" id="WP_233675044.1">
    <property type="nucleotide sequence ID" value="NZ_JAJUOS010000001.1"/>
</dbReference>
<organism evidence="7 8">
    <name type="scientific">Rhodobacter flavimaris</name>
    <dbReference type="NCBI Taxonomy" id="2907145"/>
    <lineage>
        <taxon>Bacteria</taxon>
        <taxon>Pseudomonadati</taxon>
        <taxon>Pseudomonadota</taxon>
        <taxon>Alphaproteobacteria</taxon>
        <taxon>Rhodobacterales</taxon>
        <taxon>Rhodobacter group</taxon>
        <taxon>Rhodobacter</taxon>
    </lineage>
</organism>
<keyword evidence="2" id="KW-0805">Transcription regulation</keyword>
<evidence type="ECO:0000256" key="1">
    <source>
        <dbReference type="ARBA" id="ARBA00010641"/>
    </source>
</evidence>
<evidence type="ECO:0000259" key="6">
    <source>
        <dbReference type="Pfam" id="PF08281"/>
    </source>
</evidence>
<evidence type="ECO:0000259" key="5">
    <source>
        <dbReference type="Pfam" id="PF04542"/>
    </source>
</evidence>
<feature type="domain" description="RNA polymerase sigma-70 region 2" evidence="5">
    <location>
        <begin position="25"/>
        <end position="91"/>
    </location>
</feature>
<dbReference type="EMBL" id="JAJUOS010000001">
    <property type="protein sequence ID" value="MCE5972015.1"/>
    <property type="molecule type" value="Genomic_DNA"/>
</dbReference>
<dbReference type="InterPro" id="IPR036388">
    <property type="entry name" value="WH-like_DNA-bd_sf"/>
</dbReference>
<reference evidence="7 8" key="1">
    <citation type="submission" date="2021-12" db="EMBL/GenBank/DDBJ databases">
        <title>Sinirhodobacter sp. WL0062 is a bacterium isolated from seawater.</title>
        <authorList>
            <person name="Wang L."/>
            <person name="He W."/>
            <person name="Zhang D.-F."/>
        </authorList>
    </citation>
    <scope>NUCLEOTIDE SEQUENCE [LARGE SCALE GENOMIC DNA]</scope>
    <source>
        <strain evidence="7 8">WL0062</strain>
    </source>
</reference>
<evidence type="ECO:0000256" key="4">
    <source>
        <dbReference type="ARBA" id="ARBA00023163"/>
    </source>
</evidence>
<dbReference type="InterPro" id="IPR039425">
    <property type="entry name" value="RNA_pol_sigma-70-like"/>
</dbReference>
<sequence length="181" mass="20451">MPDTTLDELLARVALGDRAAFRKLYGQSSAQLFGCCLRILKERRDAEDALQEIYIRIWHRAGSFRAEAGTALGWMLAIARNHAIDRLRQRRPGLLPEGMEAAEILADEAPNPEESVLASSEGRRIAACLQELDANRAEAVRRAYVEGESYLELAERFAVPLNTMRSWLRRSLIVLRECLSR</sequence>
<dbReference type="Pfam" id="PF08281">
    <property type="entry name" value="Sigma70_r4_2"/>
    <property type="match status" value="1"/>
</dbReference>
<dbReference type="InterPro" id="IPR014284">
    <property type="entry name" value="RNA_pol_sigma-70_dom"/>
</dbReference>
<dbReference type="InterPro" id="IPR007627">
    <property type="entry name" value="RNA_pol_sigma70_r2"/>
</dbReference>
<evidence type="ECO:0000256" key="3">
    <source>
        <dbReference type="ARBA" id="ARBA00023082"/>
    </source>
</evidence>
<comment type="caution">
    <text evidence="7">The sequence shown here is derived from an EMBL/GenBank/DDBJ whole genome shotgun (WGS) entry which is preliminary data.</text>
</comment>
<dbReference type="Gene3D" id="1.10.1740.10">
    <property type="match status" value="1"/>
</dbReference>
<keyword evidence="3" id="KW-0731">Sigma factor</keyword>
<dbReference type="PANTHER" id="PTHR43133">
    <property type="entry name" value="RNA POLYMERASE ECF-TYPE SIGMA FACTO"/>
    <property type="match status" value="1"/>
</dbReference>
<dbReference type="Gene3D" id="1.10.10.10">
    <property type="entry name" value="Winged helix-like DNA-binding domain superfamily/Winged helix DNA-binding domain"/>
    <property type="match status" value="1"/>
</dbReference>
<protein>
    <submittedName>
        <fullName evidence="7">Sigma-70 family RNA polymerase sigma factor</fullName>
    </submittedName>
</protein>
<dbReference type="Proteomes" id="UP001521181">
    <property type="component" value="Unassembled WGS sequence"/>
</dbReference>
<proteinExistence type="inferred from homology"/>
<gene>
    <name evidence="7" type="ORF">LZA78_00735</name>
</gene>
<keyword evidence="8" id="KW-1185">Reference proteome</keyword>
<keyword evidence="4" id="KW-0804">Transcription</keyword>
<name>A0ABS8YSE5_9RHOB</name>
<accession>A0ABS8YSE5</accession>
<dbReference type="PANTHER" id="PTHR43133:SF62">
    <property type="entry name" value="RNA POLYMERASE SIGMA FACTOR SIGZ"/>
    <property type="match status" value="1"/>
</dbReference>
<comment type="similarity">
    <text evidence="1">Belongs to the sigma-70 factor family. ECF subfamily.</text>
</comment>
<dbReference type="SUPFAM" id="SSF88659">
    <property type="entry name" value="Sigma3 and sigma4 domains of RNA polymerase sigma factors"/>
    <property type="match status" value="1"/>
</dbReference>
<dbReference type="SUPFAM" id="SSF88946">
    <property type="entry name" value="Sigma2 domain of RNA polymerase sigma factors"/>
    <property type="match status" value="1"/>
</dbReference>
<dbReference type="InterPro" id="IPR013325">
    <property type="entry name" value="RNA_pol_sigma_r2"/>
</dbReference>
<evidence type="ECO:0000313" key="7">
    <source>
        <dbReference type="EMBL" id="MCE5972015.1"/>
    </source>
</evidence>
<dbReference type="NCBIfam" id="TIGR02937">
    <property type="entry name" value="sigma70-ECF"/>
    <property type="match status" value="1"/>
</dbReference>
<evidence type="ECO:0000256" key="2">
    <source>
        <dbReference type="ARBA" id="ARBA00023015"/>
    </source>
</evidence>
<dbReference type="InterPro" id="IPR013249">
    <property type="entry name" value="RNA_pol_sigma70_r4_t2"/>
</dbReference>
<dbReference type="Pfam" id="PF04542">
    <property type="entry name" value="Sigma70_r2"/>
    <property type="match status" value="1"/>
</dbReference>
<dbReference type="InterPro" id="IPR013324">
    <property type="entry name" value="RNA_pol_sigma_r3/r4-like"/>
</dbReference>
<feature type="domain" description="RNA polymerase sigma factor 70 region 4 type 2" evidence="6">
    <location>
        <begin position="123"/>
        <end position="172"/>
    </location>
</feature>